<dbReference type="InterPro" id="IPR050382">
    <property type="entry name" value="MFS_Na/Anion_cotransporter"/>
</dbReference>
<dbReference type="InterPro" id="IPR036259">
    <property type="entry name" value="MFS_trans_sf"/>
</dbReference>
<feature type="transmembrane region" description="Helical" evidence="8">
    <location>
        <begin position="104"/>
        <end position="124"/>
    </location>
</feature>
<feature type="transmembrane region" description="Helical" evidence="8">
    <location>
        <begin position="387"/>
        <end position="406"/>
    </location>
</feature>
<feature type="transmembrane region" description="Helical" evidence="8">
    <location>
        <begin position="247"/>
        <end position="271"/>
    </location>
</feature>
<dbReference type="PANTHER" id="PTHR11662">
    <property type="entry name" value="SOLUTE CARRIER FAMILY 17"/>
    <property type="match status" value="1"/>
</dbReference>
<feature type="transmembrane region" description="Helical" evidence="8">
    <location>
        <begin position="166"/>
        <end position="186"/>
    </location>
</feature>
<comment type="subcellular location">
    <subcellularLocation>
        <location evidence="1">Membrane</location>
        <topology evidence="1">Multi-pass membrane protein</topology>
    </subcellularLocation>
</comment>
<keyword evidence="3 8" id="KW-0812">Transmembrane</keyword>
<dbReference type="GO" id="GO:0016020">
    <property type="term" value="C:membrane"/>
    <property type="evidence" value="ECO:0007669"/>
    <property type="project" value="UniProtKB-SubCell"/>
</dbReference>
<keyword evidence="6 8" id="KW-0472">Membrane</keyword>
<evidence type="ECO:0000256" key="5">
    <source>
        <dbReference type="ARBA" id="ARBA00022989"/>
    </source>
</evidence>
<name>A0ABD2N1S5_9CUCU</name>
<proteinExistence type="predicted"/>
<reference evidence="10 11" key="1">
    <citation type="journal article" date="2021" name="BMC Biol.">
        <title>Horizontally acquired antibacterial genes associated with adaptive radiation of ladybird beetles.</title>
        <authorList>
            <person name="Li H.S."/>
            <person name="Tang X.F."/>
            <person name="Huang Y.H."/>
            <person name="Xu Z.Y."/>
            <person name="Chen M.L."/>
            <person name="Du X.Y."/>
            <person name="Qiu B.Y."/>
            <person name="Chen P.T."/>
            <person name="Zhang W."/>
            <person name="Slipinski A."/>
            <person name="Escalona H.E."/>
            <person name="Waterhouse R.M."/>
            <person name="Zwick A."/>
            <person name="Pang H."/>
        </authorList>
    </citation>
    <scope>NUCLEOTIDE SEQUENCE [LARGE SCALE GENOMIC DNA]</scope>
    <source>
        <strain evidence="10">SYSU2018</strain>
    </source>
</reference>
<evidence type="ECO:0000256" key="1">
    <source>
        <dbReference type="ARBA" id="ARBA00004141"/>
    </source>
</evidence>
<feature type="region of interest" description="Disordered" evidence="7">
    <location>
        <begin position="477"/>
        <end position="510"/>
    </location>
</feature>
<dbReference type="PROSITE" id="PS50850">
    <property type="entry name" value="MFS"/>
    <property type="match status" value="1"/>
</dbReference>
<dbReference type="Proteomes" id="UP001516400">
    <property type="component" value="Unassembled WGS sequence"/>
</dbReference>
<feature type="domain" description="Major facilitator superfamily (MFS) profile" evidence="9">
    <location>
        <begin position="31"/>
        <end position="446"/>
    </location>
</feature>
<dbReference type="InterPro" id="IPR011701">
    <property type="entry name" value="MFS"/>
</dbReference>
<evidence type="ECO:0000256" key="6">
    <source>
        <dbReference type="ARBA" id="ARBA00023136"/>
    </source>
</evidence>
<feature type="transmembrane region" description="Helical" evidence="8">
    <location>
        <begin position="418"/>
        <end position="441"/>
    </location>
</feature>
<dbReference type="AlphaFoldDB" id="A0ABD2N1S5"/>
<feature type="transmembrane region" description="Helical" evidence="8">
    <location>
        <begin position="331"/>
        <end position="349"/>
    </location>
</feature>
<dbReference type="Pfam" id="PF07690">
    <property type="entry name" value="MFS_1"/>
    <property type="match status" value="1"/>
</dbReference>
<dbReference type="InterPro" id="IPR020846">
    <property type="entry name" value="MFS_dom"/>
</dbReference>
<keyword evidence="5 8" id="KW-1133">Transmembrane helix</keyword>
<keyword evidence="4" id="KW-0769">Symport</keyword>
<sequence>MRYFEVASKLLTQEPNKEIPGYGLGLRHVQIILQFFLVTVFVAMNMTLPITIVAMANPINSEHMGVTVSANWTDQSLILVSVQYGYAVTQLFGSVLCGAYGCRFVMPYSMFLSALVCVVIPVVTSNFGPHGLMICLIIQGASQGFSLPVVPIYLDKWVPSSERNSIGTLMYAANALGAVIATKGAALLSSSFLGWSSPYYVLGILGFFWTYFMLQFGRNVPEGCEEISAAEREYIKREKPVKDKVPWGRVLTTPALLAIWTAHAGTFWVMWLMTAEIPTYLFKVLKFSLNTDGDIVSDAYLMSWLFSFIMSGTTGYLIRSKILTVTVTRKISQSIASYLVAICLILLGFLTDRDWVIFCLTTIFVGLTASFWGFMLNYNDITHNRGIVTEIGGFIGTLTTLIPAISKNFIVTNQSDRAQWALMFWITAAVAIVTNTVFFFYSSGDIQEWDSCSSGENGELGISSQKGESRYLMGKSVPNTRDYASKGESVNNEDSSSNETKEINASRRNS</sequence>
<feature type="transmembrane region" description="Helical" evidence="8">
    <location>
        <begin position="355"/>
        <end position="375"/>
    </location>
</feature>
<dbReference type="EMBL" id="JABFTP020000062">
    <property type="protein sequence ID" value="KAL3272626.1"/>
    <property type="molecule type" value="Genomic_DNA"/>
</dbReference>
<evidence type="ECO:0000313" key="11">
    <source>
        <dbReference type="Proteomes" id="UP001516400"/>
    </source>
</evidence>
<accession>A0ABD2N1S5</accession>
<dbReference type="SUPFAM" id="SSF103473">
    <property type="entry name" value="MFS general substrate transporter"/>
    <property type="match status" value="1"/>
</dbReference>
<feature type="transmembrane region" description="Helical" evidence="8">
    <location>
        <begin position="76"/>
        <end position="97"/>
    </location>
</feature>
<feature type="transmembrane region" description="Helical" evidence="8">
    <location>
        <begin position="31"/>
        <end position="56"/>
    </location>
</feature>
<dbReference type="Gene3D" id="1.20.1250.20">
    <property type="entry name" value="MFS general substrate transporter like domains"/>
    <property type="match status" value="1"/>
</dbReference>
<keyword evidence="2" id="KW-0813">Transport</keyword>
<evidence type="ECO:0000256" key="4">
    <source>
        <dbReference type="ARBA" id="ARBA00022847"/>
    </source>
</evidence>
<evidence type="ECO:0000256" key="8">
    <source>
        <dbReference type="SAM" id="Phobius"/>
    </source>
</evidence>
<evidence type="ECO:0000259" key="9">
    <source>
        <dbReference type="PROSITE" id="PS50850"/>
    </source>
</evidence>
<keyword evidence="11" id="KW-1185">Reference proteome</keyword>
<organism evidence="10 11">
    <name type="scientific">Cryptolaemus montrouzieri</name>
    <dbReference type="NCBI Taxonomy" id="559131"/>
    <lineage>
        <taxon>Eukaryota</taxon>
        <taxon>Metazoa</taxon>
        <taxon>Ecdysozoa</taxon>
        <taxon>Arthropoda</taxon>
        <taxon>Hexapoda</taxon>
        <taxon>Insecta</taxon>
        <taxon>Pterygota</taxon>
        <taxon>Neoptera</taxon>
        <taxon>Endopterygota</taxon>
        <taxon>Coleoptera</taxon>
        <taxon>Polyphaga</taxon>
        <taxon>Cucujiformia</taxon>
        <taxon>Coccinelloidea</taxon>
        <taxon>Coccinellidae</taxon>
        <taxon>Scymninae</taxon>
        <taxon>Scymnini</taxon>
        <taxon>Cryptolaemus</taxon>
    </lineage>
</organism>
<protein>
    <recommendedName>
        <fullName evidence="9">Major facilitator superfamily (MFS) profile domain-containing protein</fullName>
    </recommendedName>
</protein>
<evidence type="ECO:0000256" key="2">
    <source>
        <dbReference type="ARBA" id="ARBA00022448"/>
    </source>
</evidence>
<evidence type="ECO:0000256" key="3">
    <source>
        <dbReference type="ARBA" id="ARBA00022692"/>
    </source>
</evidence>
<dbReference type="FunFam" id="1.20.1250.20:FF:000003">
    <property type="entry name" value="Solute carrier family 17 member 3"/>
    <property type="match status" value="1"/>
</dbReference>
<dbReference type="PANTHER" id="PTHR11662:SF280">
    <property type="entry name" value="FI21844P1-RELATED"/>
    <property type="match status" value="1"/>
</dbReference>
<dbReference type="GO" id="GO:0015293">
    <property type="term" value="F:symporter activity"/>
    <property type="evidence" value="ECO:0007669"/>
    <property type="project" value="UniProtKB-KW"/>
</dbReference>
<comment type="caution">
    <text evidence="10">The sequence shown here is derived from an EMBL/GenBank/DDBJ whole genome shotgun (WGS) entry which is preliminary data.</text>
</comment>
<feature type="transmembrane region" description="Helical" evidence="8">
    <location>
        <begin position="192"/>
        <end position="212"/>
    </location>
</feature>
<feature type="compositionally biased region" description="Low complexity" evidence="7">
    <location>
        <begin position="488"/>
        <end position="498"/>
    </location>
</feature>
<feature type="transmembrane region" description="Helical" evidence="8">
    <location>
        <begin position="299"/>
        <end position="319"/>
    </location>
</feature>
<feature type="compositionally biased region" description="Basic and acidic residues" evidence="7">
    <location>
        <begin position="499"/>
        <end position="510"/>
    </location>
</feature>
<evidence type="ECO:0000313" key="10">
    <source>
        <dbReference type="EMBL" id="KAL3272626.1"/>
    </source>
</evidence>
<feature type="transmembrane region" description="Helical" evidence="8">
    <location>
        <begin position="130"/>
        <end position="154"/>
    </location>
</feature>
<gene>
    <name evidence="10" type="ORF">HHI36_014093</name>
</gene>
<evidence type="ECO:0000256" key="7">
    <source>
        <dbReference type="SAM" id="MobiDB-lite"/>
    </source>
</evidence>